<dbReference type="PANTHER" id="PTHR31377">
    <property type="entry name" value="AGMATINE DEIMINASE-RELATED"/>
    <property type="match status" value="1"/>
</dbReference>
<organism evidence="3 4">
    <name type="scientific">Bradyrhizobium lablabi</name>
    <dbReference type="NCBI Taxonomy" id="722472"/>
    <lineage>
        <taxon>Bacteria</taxon>
        <taxon>Pseudomonadati</taxon>
        <taxon>Pseudomonadota</taxon>
        <taxon>Alphaproteobacteria</taxon>
        <taxon>Hyphomicrobiales</taxon>
        <taxon>Nitrobacteraceae</taxon>
        <taxon>Bradyrhizobium</taxon>
    </lineage>
</organism>
<evidence type="ECO:0000256" key="1">
    <source>
        <dbReference type="ARBA" id="ARBA00022801"/>
    </source>
</evidence>
<sequence length="368" mass="39563">MGAGDEARRLMSGAAVRIPADFEPHARAVMAWAVHREWGSERERVERELDTVIRTIAADEPVMLLTPLDLVGAARIRFATAEVEIVPAPVDDVWMRDIALVFAHRGAETVAIDLNFNGWDGSRPARPGDRLARTFDFGMPVIGVPFVGEGGAFLPDGRGLAVATRSCLLSRNPHLAEDQISTALGSLGIRAAIWLDGDRDEPITSGHPDGCLAFAPDGTLLVEPIPRGRGRRRRERDIAILERAVADGRIPALRRFAPPDTGALAGEPSGFAATYLNFYVTRRSVITAGFGAPAGDEDARSELAALFPGREIRMLRINAVLRGGGGIRCLAQPVPRSARTGSGNRSAPKTRCQATSSISTQWQSNSSH</sequence>
<feature type="region of interest" description="Disordered" evidence="2">
    <location>
        <begin position="334"/>
        <end position="368"/>
    </location>
</feature>
<dbReference type="Gene3D" id="3.75.10.10">
    <property type="entry name" value="L-arginine/glycine Amidinotransferase, Chain A"/>
    <property type="match status" value="1"/>
</dbReference>
<dbReference type="GO" id="GO:0047632">
    <property type="term" value="F:agmatine deiminase activity"/>
    <property type="evidence" value="ECO:0007669"/>
    <property type="project" value="TreeGrafter"/>
</dbReference>
<name>A0A0R3N536_9BRAD</name>
<evidence type="ECO:0000313" key="4">
    <source>
        <dbReference type="Proteomes" id="UP000051660"/>
    </source>
</evidence>
<dbReference type="Proteomes" id="UP000051660">
    <property type="component" value="Unassembled WGS sequence"/>
</dbReference>
<evidence type="ECO:0008006" key="5">
    <source>
        <dbReference type="Google" id="ProtNLM"/>
    </source>
</evidence>
<dbReference type="Pfam" id="PF04371">
    <property type="entry name" value="PAD_porph"/>
    <property type="match status" value="1"/>
</dbReference>
<evidence type="ECO:0000313" key="3">
    <source>
        <dbReference type="EMBL" id="KRR25279.1"/>
    </source>
</evidence>
<evidence type="ECO:0000256" key="2">
    <source>
        <dbReference type="SAM" id="MobiDB-lite"/>
    </source>
</evidence>
<protein>
    <recommendedName>
        <fullName evidence="5">Agmatine deiminase</fullName>
    </recommendedName>
</protein>
<dbReference type="PANTHER" id="PTHR31377:SF0">
    <property type="entry name" value="AGMATINE DEIMINASE-RELATED"/>
    <property type="match status" value="1"/>
</dbReference>
<dbReference type="AlphaFoldDB" id="A0A0R3N536"/>
<comment type="caution">
    <text evidence="3">The sequence shown here is derived from an EMBL/GenBank/DDBJ whole genome shotgun (WGS) entry which is preliminary data.</text>
</comment>
<accession>A0A0R3N536</accession>
<proteinExistence type="predicted"/>
<reference evidence="3 4" key="1">
    <citation type="submission" date="2014-03" db="EMBL/GenBank/DDBJ databases">
        <title>Bradyrhizobium valentinum sp. nov., isolated from effective nodules of Lupinus mariae-josephae, a lupine endemic of basic-lime soils in Eastern Spain.</title>
        <authorList>
            <person name="Duran D."/>
            <person name="Rey L."/>
            <person name="Navarro A."/>
            <person name="Busquets A."/>
            <person name="Imperial J."/>
            <person name="Ruiz-Argueso T."/>
        </authorList>
    </citation>
    <scope>NUCLEOTIDE SEQUENCE [LARGE SCALE GENOMIC DNA]</scope>
    <source>
        <strain evidence="3 4">CCBAU 23086</strain>
    </source>
</reference>
<dbReference type="GO" id="GO:0004668">
    <property type="term" value="F:protein-arginine deiminase activity"/>
    <property type="evidence" value="ECO:0007669"/>
    <property type="project" value="InterPro"/>
</dbReference>
<gene>
    <name evidence="3" type="ORF">CQ14_09730</name>
</gene>
<keyword evidence="1" id="KW-0378">Hydrolase</keyword>
<dbReference type="InterPro" id="IPR007466">
    <property type="entry name" value="Peptidyl-Arg-deiminase_porph"/>
</dbReference>
<feature type="compositionally biased region" description="Low complexity" evidence="2">
    <location>
        <begin position="355"/>
        <end position="368"/>
    </location>
</feature>
<dbReference type="SUPFAM" id="SSF55909">
    <property type="entry name" value="Pentein"/>
    <property type="match status" value="1"/>
</dbReference>
<dbReference type="GO" id="GO:0009446">
    <property type="term" value="P:putrescine biosynthetic process"/>
    <property type="evidence" value="ECO:0007669"/>
    <property type="project" value="InterPro"/>
</dbReference>
<dbReference type="EMBL" id="LLYB01000057">
    <property type="protein sequence ID" value="KRR25279.1"/>
    <property type="molecule type" value="Genomic_DNA"/>
</dbReference>